<name>A0AAV3XI03_9CYAN</name>
<dbReference type="Pfam" id="PF00501">
    <property type="entry name" value="AMP-binding"/>
    <property type="match status" value="1"/>
</dbReference>
<dbReference type="GO" id="GO:0005737">
    <property type="term" value="C:cytoplasm"/>
    <property type="evidence" value="ECO:0007669"/>
    <property type="project" value="TreeGrafter"/>
</dbReference>
<dbReference type="InterPro" id="IPR042099">
    <property type="entry name" value="ANL_N_sf"/>
</dbReference>
<feature type="domain" description="AMP-binding enzyme C-terminal" evidence="6">
    <location>
        <begin position="905"/>
        <end position="980"/>
    </location>
</feature>
<dbReference type="GO" id="GO:0043041">
    <property type="term" value="P:amino acid activation for nonribosomal peptide biosynthetic process"/>
    <property type="evidence" value="ECO:0007669"/>
    <property type="project" value="TreeGrafter"/>
</dbReference>
<evidence type="ECO:0000259" key="4">
    <source>
        <dbReference type="Pfam" id="PF00501"/>
    </source>
</evidence>
<dbReference type="SUPFAM" id="SSF56801">
    <property type="entry name" value="Acetyl-CoA synthetase-like"/>
    <property type="match status" value="1"/>
</dbReference>
<dbReference type="SUPFAM" id="SSF52777">
    <property type="entry name" value="CoA-dependent acyltransferases"/>
    <property type="match status" value="2"/>
</dbReference>
<sequence length="1029" mass="116439">MEDAYPLARIQAGLIYHSQYTPDSPMYHDIFFYHLRVRFDEKLLREAVQQVVDRHAILRTSFDLINFSEPLQLVHKTVNVPFQVEDLRSLSPAQQKEAIANWIKAEKSHNFDWSSPPLIRFFVHRLTDDSFYIFLSFHDCILDGWSTASLLTELLQRYSDLIHGKTYPIESPPSISYRDFVALERSNIESPECQEYWRQKLSDLVIAKLPRWTPTHSENQSPQMGVLNVEISSQLSDKLKKLALLAEVPIKHILLAAHIRVMSLLSGESDILTGLESNGRLEEADGEKTLGVHLNTVPFRLKLTGGTWIELVQQVFECERELLPFRRYPYADLQKINGGQPLVETVFNYTHFHVYENLEAVKDMEILGGQGFGETNFTFRAEFNRNHASDCIQLDLECDMTKIGKQQLEAIGSYYTETLKAMSYQPFGRYESLCLLSEKERHQVLVEWNNTETEYKQDWCIHEWFEAQVAKTPDAVAAVFEREQLTYRELNDRANAIAHHLQSLGVGSDVLVALCVERSLEMLVGILAILKAGGAYVPLDPAYPKSHIAFIVEDIQAPVLLTQKRLVSELPKTQAKIVCLDSTFDIAKENPINKTTPENIAYAIYTSGSTGRPKGVLVTHQNLVYSTNARIAYYSGLQQYEVHLPSRCAGSINAARTLLPKGCTSLACNPLYQEPVRSFLLVPSFAFDSSIAVIFWTLCQGGKLVILKEGLQKDILQLARAIANHRVSHWLSVPSLYEALLEHIEASQLVSLRTVIVAGEYCANELVERHRKMLPNTSLFNEYGPTEATVWSSVYNCLARNDRTSVPIGRPIANTQIYLLNSHLQPVPIGVGGEVYIGGLGVTKGYLNRAELTAEKFIPNPFDSKGDRLYKTGDLARYLPDGNIEFLGRTDHQVKIRGYRIELTQIEAVLKQYPNVQEAVVIVREEQTGSKRLVGYVVPKQKSALTSDELRNFLKQKLPEYTIPHAFAMLDALPLTPNGKVDRQNLPAPEQLQSDDEKKARLLKMLEQLSEEEVKAMLAIKSFQTNSNG</sequence>
<dbReference type="PANTHER" id="PTHR45527">
    <property type="entry name" value="NONRIBOSOMAL PEPTIDE SYNTHETASE"/>
    <property type="match status" value="1"/>
</dbReference>
<feature type="domain" description="AMP-dependent synthetase/ligase" evidence="4">
    <location>
        <begin position="465"/>
        <end position="847"/>
    </location>
</feature>
<evidence type="ECO:0000259" key="6">
    <source>
        <dbReference type="Pfam" id="PF13193"/>
    </source>
</evidence>
<evidence type="ECO:0000256" key="1">
    <source>
        <dbReference type="ARBA" id="ARBA00001957"/>
    </source>
</evidence>
<keyword evidence="2" id="KW-0596">Phosphopantetheine</keyword>
<dbReference type="Proteomes" id="UP001050975">
    <property type="component" value="Unassembled WGS sequence"/>
</dbReference>
<comment type="caution">
    <text evidence="7">The sequence shown here is derived from an EMBL/GenBank/DDBJ whole genome shotgun (WGS) entry which is preliminary data.</text>
</comment>
<dbReference type="GO" id="GO:0031177">
    <property type="term" value="F:phosphopantetheine binding"/>
    <property type="evidence" value="ECO:0007669"/>
    <property type="project" value="TreeGrafter"/>
</dbReference>
<evidence type="ECO:0000256" key="3">
    <source>
        <dbReference type="ARBA" id="ARBA00022553"/>
    </source>
</evidence>
<accession>A0AAV3XI03</accession>
<dbReference type="GO" id="GO:0003824">
    <property type="term" value="F:catalytic activity"/>
    <property type="evidence" value="ECO:0007669"/>
    <property type="project" value="InterPro"/>
</dbReference>
<gene>
    <name evidence="7" type="ORF">MiSe_59130</name>
</gene>
<evidence type="ECO:0000256" key="2">
    <source>
        <dbReference type="ARBA" id="ARBA00022450"/>
    </source>
</evidence>
<dbReference type="InterPro" id="IPR023213">
    <property type="entry name" value="CAT-like_dom_sf"/>
</dbReference>
<dbReference type="Gene3D" id="3.30.559.10">
    <property type="entry name" value="Chloramphenicol acetyltransferase-like domain"/>
    <property type="match status" value="1"/>
</dbReference>
<dbReference type="Pfam" id="PF13193">
    <property type="entry name" value="AMP-binding_C"/>
    <property type="match status" value="1"/>
</dbReference>
<dbReference type="GO" id="GO:0044550">
    <property type="term" value="P:secondary metabolite biosynthetic process"/>
    <property type="evidence" value="ECO:0007669"/>
    <property type="project" value="TreeGrafter"/>
</dbReference>
<evidence type="ECO:0000259" key="5">
    <source>
        <dbReference type="Pfam" id="PF00668"/>
    </source>
</evidence>
<evidence type="ECO:0000313" key="8">
    <source>
        <dbReference type="Proteomes" id="UP001050975"/>
    </source>
</evidence>
<dbReference type="InterPro" id="IPR001242">
    <property type="entry name" value="Condensation_dom"/>
</dbReference>
<reference evidence="7" key="1">
    <citation type="submission" date="2019-10" db="EMBL/GenBank/DDBJ databases">
        <title>Draft genome sequece of Microseira wollei NIES-4236.</title>
        <authorList>
            <person name="Yamaguchi H."/>
            <person name="Suzuki S."/>
            <person name="Kawachi M."/>
        </authorList>
    </citation>
    <scope>NUCLEOTIDE SEQUENCE</scope>
    <source>
        <strain evidence="7">NIES-4236</strain>
    </source>
</reference>
<proteinExistence type="predicted"/>
<evidence type="ECO:0000313" key="7">
    <source>
        <dbReference type="EMBL" id="GET41101.1"/>
    </source>
</evidence>
<dbReference type="EMBL" id="BLAY01000109">
    <property type="protein sequence ID" value="GET41101.1"/>
    <property type="molecule type" value="Genomic_DNA"/>
</dbReference>
<protein>
    <submittedName>
        <fullName evidence="7">Amino acid adenylation</fullName>
    </submittedName>
</protein>
<dbReference type="Gene3D" id="3.40.50.12780">
    <property type="entry name" value="N-terminal domain of ligase-like"/>
    <property type="match status" value="2"/>
</dbReference>
<dbReference type="InterPro" id="IPR000873">
    <property type="entry name" value="AMP-dep_synth/lig_dom"/>
</dbReference>
<dbReference type="Gene3D" id="3.30.300.30">
    <property type="match status" value="1"/>
</dbReference>
<dbReference type="FunFam" id="3.30.300.30:FF:000010">
    <property type="entry name" value="Enterobactin synthetase component F"/>
    <property type="match status" value="1"/>
</dbReference>
<dbReference type="InterPro" id="IPR025110">
    <property type="entry name" value="AMP-bd_C"/>
</dbReference>
<dbReference type="Pfam" id="PF00668">
    <property type="entry name" value="Condensation"/>
    <property type="match status" value="1"/>
</dbReference>
<comment type="cofactor">
    <cofactor evidence="1">
        <name>pantetheine 4'-phosphate</name>
        <dbReference type="ChEBI" id="CHEBI:47942"/>
    </cofactor>
</comment>
<dbReference type="FunFam" id="3.40.50.980:FF:000001">
    <property type="entry name" value="Non-ribosomal peptide synthetase"/>
    <property type="match status" value="1"/>
</dbReference>
<dbReference type="FunFam" id="2.30.38.10:FF:000001">
    <property type="entry name" value="Non-ribosomal peptide synthetase PvdI"/>
    <property type="match status" value="1"/>
</dbReference>
<dbReference type="InterPro" id="IPR045851">
    <property type="entry name" value="AMP-bd_C_sf"/>
</dbReference>
<dbReference type="GO" id="GO:0008610">
    <property type="term" value="P:lipid biosynthetic process"/>
    <property type="evidence" value="ECO:0007669"/>
    <property type="project" value="UniProtKB-ARBA"/>
</dbReference>
<dbReference type="PANTHER" id="PTHR45527:SF1">
    <property type="entry name" value="FATTY ACID SYNTHASE"/>
    <property type="match status" value="1"/>
</dbReference>
<keyword evidence="8" id="KW-1185">Reference proteome</keyword>
<dbReference type="Gene3D" id="3.30.559.30">
    <property type="entry name" value="Nonribosomal peptide synthetase, condensation domain"/>
    <property type="match status" value="1"/>
</dbReference>
<dbReference type="CDD" id="cd05930">
    <property type="entry name" value="A_NRPS"/>
    <property type="match status" value="1"/>
</dbReference>
<dbReference type="AlphaFoldDB" id="A0AAV3XI03"/>
<keyword evidence="3" id="KW-0597">Phosphoprotein</keyword>
<feature type="domain" description="Condensation" evidence="5">
    <location>
        <begin position="2"/>
        <end position="444"/>
    </location>
</feature>
<organism evidence="7 8">
    <name type="scientific">Microseira wollei NIES-4236</name>
    <dbReference type="NCBI Taxonomy" id="2530354"/>
    <lineage>
        <taxon>Bacteria</taxon>
        <taxon>Bacillati</taxon>
        <taxon>Cyanobacteriota</taxon>
        <taxon>Cyanophyceae</taxon>
        <taxon>Oscillatoriophycideae</taxon>
        <taxon>Aerosakkonematales</taxon>
        <taxon>Aerosakkonemataceae</taxon>
        <taxon>Microseira</taxon>
    </lineage>
</organism>